<keyword evidence="1" id="KW-0472">Membrane</keyword>
<reference evidence="4" key="1">
    <citation type="submission" date="2016-10" db="EMBL/GenBank/DDBJ databases">
        <authorList>
            <person name="Varghese N."/>
            <person name="Submissions S."/>
        </authorList>
    </citation>
    <scope>NUCLEOTIDE SEQUENCE [LARGE SCALE GENOMIC DNA]</scope>
    <source>
        <strain evidence="4">OK042</strain>
    </source>
</reference>
<name>A0A1I4E6Y6_9BACL</name>
<protein>
    <submittedName>
        <fullName evidence="3">TadE-like protein</fullName>
    </submittedName>
</protein>
<keyword evidence="1" id="KW-0812">Transmembrane</keyword>
<dbReference type="InterPro" id="IPR012495">
    <property type="entry name" value="TadE-like_dom"/>
</dbReference>
<dbReference type="Pfam" id="PF07811">
    <property type="entry name" value="TadE"/>
    <property type="match status" value="1"/>
</dbReference>
<gene>
    <name evidence="3" type="ORF">SAMN05518846_12943</name>
</gene>
<evidence type="ECO:0000256" key="1">
    <source>
        <dbReference type="SAM" id="Phobius"/>
    </source>
</evidence>
<organism evidence="3 4">
    <name type="scientific">Brevibacillus centrosporus</name>
    <dbReference type="NCBI Taxonomy" id="54910"/>
    <lineage>
        <taxon>Bacteria</taxon>
        <taxon>Bacillati</taxon>
        <taxon>Bacillota</taxon>
        <taxon>Bacilli</taxon>
        <taxon>Bacillales</taxon>
        <taxon>Paenibacillaceae</taxon>
        <taxon>Brevibacillus</taxon>
    </lineage>
</organism>
<sequence length="143" mass="16223">MRKNLHQRLHTLIHDERGSQLLEFILVFPLVWLLIVFSFDQFSILYNKQKALAAAYEAGRIAAVQPNYGLAAYYAKERGEAELKEGVGVADHDIQLKIRGGGWKKGNHISAIASMTFYLLATGKKYELTESYSMMIENAEDKK</sequence>
<accession>A0A1I4E6Y6</accession>
<dbReference type="AlphaFoldDB" id="A0A1I4E6Y6"/>
<dbReference type="STRING" id="1884381.SAMN05518846_12943"/>
<evidence type="ECO:0000313" key="4">
    <source>
        <dbReference type="Proteomes" id="UP000198915"/>
    </source>
</evidence>
<dbReference type="EMBL" id="FORT01000029">
    <property type="protein sequence ID" value="SFL01535.1"/>
    <property type="molecule type" value="Genomic_DNA"/>
</dbReference>
<keyword evidence="4" id="KW-1185">Reference proteome</keyword>
<dbReference type="Proteomes" id="UP000198915">
    <property type="component" value="Unassembled WGS sequence"/>
</dbReference>
<evidence type="ECO:0000313" key="3">
    <source>
        <dbReference type="EMBL" id="SFL01535.1"/>
    </source>
</evidence>
<feature type="domain" description="TadE-like" evidence="2">
    <location>
        <begin position="18"/>
        <end position="60"/>
    </location>
</feature>
<proteinExistence type="predicted"/>
<evidence type="ECO:0000259" key="2">
    <source>
        <dbReference type="Pfam" id="PF07811"/>
    </source>
</evidence>
<feature type="transmembrane region" description="Helical" evidence="1">
    <location>
        <begin position="21"/>
        <end position="39"/>
    </location>
</feature>
<keyword evidence="1" id="KW-1133">Transmembrane helix</keyword>